<feature type="compositionally biased region" description="Low complexity" evidence="1">
    <location>
        <begin position="123"/>
        <end position="143"/>
    </location>
</feature>
<evidence type="ECO:0000256" key="1">
    <source>
        <dbReference type="SAM" id="MobiDB-lite"/>
    </source>
</evidence>
<name>Q1K651_NEUCR</name>
<gene>
    <name evidence="2" type="ORF">NCU04590</name>
</gene>
<proteinExistence type="predicted"/>
<dbReference type="KEGG" id="ncr:NCU04590"/>
<dbReference type="AlphaFoldDB" id="Q1K651"/>
<feature type="compositionally biased region" description="Basic residues" evidence="1">
    <location>
        <begin position="46"/>
        <end position="58"/>
    </location>
</feature>
<dbReference type="EMBL" id="CM002240">
    <property type="protein sequence ID" value="EAA29055.3"/>
    <property type="molecule type" value="Genomic_DNA"/>
</dbReference>
<protein>
    <submittedName>
        <fullName evidence="2">Uncharacterized protein</fullName>
    </submittedName>
</protein>
<dbReference type="OrthoDB" id="3858188at2759"/>
<dbReference type="PaxDb" id="5141-EFNCRP00000005896"/>
<dbReference type="VEuPathDB" id="FungiDB:NCU04590"/>
<organism evidence="2 3">
    <name type="scientific">Neurospora crassa (strain ATCC 24698 / 74-OR23-1A / CBS 708.71 / DSM 1257 / FGSC 987)</name>
    <dbReference type="NCBI Taxonomy" id="367110"/>
    <lineage>
        <taxon>Eukaryota</taxon>
        <taxon>Fungi</taxon>
        <taxon>Dikarya</taxon>
        <taxon>Ascomycota</taxon>
        <taxon>Pezizomycotina</taxon>
        <taxon>Sordariomycetes</taxon>
        <taxon>Sordariomycetidae</taxon>
        <taxon>Sordariales</taxon>
        <taxon>Sordariaceae</taxon>
        <taxon>Neurospora</taxon>
    </lineage>
</organism>
<feature type="region of interest" description="Disordered" evidence="1">
    <location>
        <begin position="240"/>
        <end position="277"/>
    </location>
</feature>
<dbReference type="HOGENOM" id="CLU_055334_2_1_1"/>
<dbReference type="InParanoid" id="Q1K651"/>
<feature type="compositionally biased region" description="Low complexity" evidence="1">
    <location>
        <begin position="262"/>
        <end position="273"/>
    </location>
</feature>
<keyword evidence="3" id="KW-1185">Reference proteome</keyword>
<evidence type="ECO:0000313" key="2">
    <source>
        <dbReference type="EMBL" id="EAA29055.3"/>
    </source>
</evidence>
<dbReference type="Proteomes" id="UP000001805">
    <property type="component" value="Chromosome 2, Linkage Group V"/>
</dbReference>
<evidence type="ECO:0000313" key="3">
    <source>
        <dbReference type="Proteomes" id="UP000001805"/>
    </source>
</evidence>
<dbReference type="GeneID" id="3874438"/>
<dbReference type="STRING" id="367110.Q1K651"/>
<dbReference type="RefSeq" id="XP_958291.3">
    <property type="nucleotide sequence ID" value="XM_953198.3"/>
</dbReference>
<accession>Q1K651</accession>
<feature type="compositionally biased region" description="Polar residues" evidence="1">
    <location>
        <begin position="94"/>
        <end position="105"/>
    </location>
</feature>
<feature type="compositionally biased region" description="Pro residues" evidence="1">
    <location>
        <begin position="15"/>
        <end position="26"/>
    </location>
</feature>
<sequence length="444" mass="47468">MAGGLMNSIHAPKAHQPPPSSSPPPSHSHHSHHDEGDSFHDGPGPKSKKHRPPRKKQLMKYIPKSDPEPQQQSPPLPSPPVLAAAPVNPPSPPRTQASPQLQPQAGAQRKPSVVASSPPPPITTTSIPIRTTTSNTSPTPKSPVRVSPSAKHELIRYTKIVRRLKWKLPFLASGYALALKGRNPKHGDAVISGGVLNEGEIMFKLDFFEYYMLIERALVHLLGVFGITVSGNGIQGEGLAGSRFNQHGGGGSREGSRGGSPKEGSPNRAAAAAGGAGAGAGGEGAAAAAAAAATDAGGNGGGKFQHRYHAHVLEAFDSPVHPLHDILGKGEVRKQLQRAKDLRNRWKTADSEAEEKERVKLTAPLESYDVEKMLETIFQGFDAAFLIAEWHVRDKEGGLEKGAQSSLNWADDDDEDGDATMMDWAAQEADQWEFMVDAMDWEAV</sequence>
<feature type="region of interest" description="Disordered" evidence="1">
    <location>
        <begin position="1"/>
        <end position="147"/>
    </location>
</feature>
<reference evidence="2 3" key="1">
    <citation type="journal article" date="2003" name="Nature">
        <title>The genome sequence of the filamentous fungus Neurospora crassa.</title>
        <authorList>
            <person name="Galagan J.E."/>
            <person name="Calvo S.E."/>
            <person name="Borkovich K.A."/>
            <person name="Selker E.U."/>
            <person name="Read N.D."/>
            <person name="Jaffe D."/>
            <person name="FitzHugh W."/>
            <person name="Ma L.J."/>
            <person name="Smirnov S."/>
            <person name="Purcell S."/>
            <person name="Rehman B."/>
            <person name="Elkins T."/>
            <person name="Engels R."/>
            <person name="Wang S."/>
            <person name="Nielsen C.B."/>
            <person name="Butler J."/>
            <person name="Endrizzi M."/>
            <person name="Qui D."/>
            <person name="Ianakiev P."/>
            <person name="Bell-Pedersen D."/>
            <person name="Nelson M.A."/>
            <person name="Werner-Washburne M."/>
            <person name="Selitrennikoff C.P."/>
            <person name="Kinsey J.A."/>
            <person name="Braun E.L."/>
            <person name="Zelter A."/>
            <person name="Schulte U."/>
            <person name="Kothe G.O."/>
            <person name="Jedd G."/>
            <person name="Mewes W."/>
            <person name="Staben C."/>
            <person name="Marcotte E."/>
            <person name="Greenberg D."/>
            <person name="Roy A."/>
            <person name="Foley K."/>
            <person name="Naylor J."/>
            <person name="Stange-Thomann N."/>
            <person name="Barrett R."/>
            <person name="Gnerre S."/>
            <person name="Kamal M."/>
            <person name="Kamvysselis M."/>
            <person name="Mauceli E."/>
            <person name="Bielke C."/>
            <person name="Rudd S."/>
            <person name="Frishman D."/>
            <person name="Krystofova S."/>
            <person name="Rasmussen C."/>
            <person name="Metzenberg R.L."/>
            <person name="Perkins D.D."/>
            <person name="Kroken S."/>
            <person name="Cogoni C."/>
            <person name="Macino G."/>
            <person name="Catcheside D."/>
            <person name="Li W."/>
            <person name="Pratt R.J."/>
            <person name="Osmani S.A."/>
            <person name="DeSouza C.P."/>
            <person name="Glass L."/>
            <person name="Orbach M.J."/>
            <person name="Berglund J.A."/>
            <person name="Voelker R."/>
            <person name="Yarden O."/>
            <person name="Plamann M."/>
            <person name="Seiler S."/>
            <person name="Dunlap J."/>
            <person name="Radford A."/>
            <person name="Aramayo R."/>
            <person name="Natvig D.O."/>
            <person name="Alex L.A."/>
            <person name="Mannhaupt G."/>
            <person name="Ebbole D.J."/>
            <person name="Freitag M."/>
            <person name="Paulsen I."/>
            <person name="Sachs M.S."/>
            <person name="Lander E.S."/>
            <person name="Nusbaum C."/>
            <person name="Birren B."/>
        </authorList>
    </citation>
    <scope>NUCLEOTIDE SEQUENCE [LARGE SCALE GENOMIC DNA]</scope>
    <source>
        <strain evidence="3">ATCC 24698 / 74-OR23-1A / CBS 708.71 / DSM 1257 / FGSC 987</strain>
    </source>
</reference>